<feature type="domain" description="Acyl-CoA dehydrogenase C-terminal" evidence="6">
    <location>
        <begin position="245"/>
        <end position="378"/>
    </location>
</feature>
<dbReference type="NCBIfam" id="TIGR04022">
    <property type="entry name" value="sulfur_SfnB"/>
    <property type="match status" value="1"/>
</dbReference>
<dbReference type="InterPro" id="IPR036250">
    <property type="entry name" value="AcylCo_DH-like_C"/>
</dbReference>
<dbReference type="InterPro" id="IPR013107">
    <property type="entry name" value="Acyl-CoA_DH_C"/>
</dbReference>
<dbReference type="Proteomes" id="UP001199528">
    <property type="component" value="Chromosome"/>
</dbReference>
<dbReference type="EC" id="1.-.-.-" evidence="7"/>
<evidence type="ECO:0000256" key="2">
    <source>
        <dbReference type="ARBA" id="ARBA00023002"/>
    </source>
</evidence>
<dbReference type="PANTHER" id="PTHR48083:SF19">
    <property type="entry name" value="FLAVIN-DEPENDENT MONOOXYGENASE, OXYGENASE SUBUNIT HSAA"/>
    <property type="match status" value="1"/>
</dbReference>
<dbReference type="PANTHER" id="PTHR48083">
    <property type="entry name" value="MEDIUM-CHAIN SPECIFIC ACYL-COA DEHYDROGENASE, MITOCHONDRIAL-RELATED"/>
    <property type="match status" value="1"/>
</dbReference>
<dbReference type="AlphaFoldDB" id="A0AAJ6NLA9"/>
<proteinExistence type="inferred from homology"/>
<keyword evidence="2 7" id="KW-0560">Oxidoreductase</keyword>
<dbReference type="InterPro" id="IPR013786">
    <property type="entry name" value="AcylCoA_DH/ox_N"/>
</dbReference>
<dbReference type="Gene3D" id="1.20.140.10">
    <property type="entry name" value="Butyryl-CoA Dehydrogenase, subunit A, domain 3"/>
    <property type="match status" value="1"/>
</dbReference>
<dbReference type="Pfam" id="PF02770">
    <property type="entry name" value="Acyl-CoA_dh_M"/>
    <property type="match status" value="1"/>
</dbReference>
<evidence type="ECO:0000259" key="5">
    <source>
        <dbReference type="Pfam" id="PF02771"/>
    </source>
</evidence>
<evidence type="ECO:0000313" key="8">
    <source>
        <dbReference type="Proteomes" id="UP001199528"/>
    </source>
</evidence>
<gene>
    <name evidence="7" type="ORF">LF296_07245</name>
</gene>
<dbReference type="PIRSF" id="PIRSF016578">
    <property type="entry name" value="HsaA"/>
    <property type="match status" value="1"/>
</dbReference>
<dbReference type="Gene3D" id="2.40.110.10">
    <property type="entry name" value="Butyryl-CoA Dehydrogenase, subunit A, domain 2"/>
    <property type="match status" value="1"/>
</dbReference>
<evidence type="ECO:0000259" key="4">
    <source>
        <dbReference type="Pfam" id="PF02770"/>
    </source>
</evidence>
<dbReference type="GO" id="GO:0005737">
    <property type="term" value="C:cytoplasm"/>
    <property type="evidence" value="ECO:0007669"/>
    <property type="project" value="TreeGrafter"/>
</dbReference>
<name>A0AAJ6NLA9_9GAMM</name>
<dbReference type="InterPro" id="IPR023922">
    <property type="entry name" value="S04_starv_induced_SfnB"/>
</dbReference>
<dbReference type="InterPro" id="IPR037069">
    <property type="entry name" value="AcylCoA_DH/ox_N_sf"/>
</dbReference>
<dbReference type="KEGG" id="aviv:LF296_07245"/>
<dbReference type="InterPro" id="IPR009100">
    <property type="entry name" value="AcylCoA_DH/oxidase_NM_dom_sf"/>
</dbReference>
<keyword evidence="1" id="KW-0285">Flavoprotein</keyword>
<dbReference type="InterPro" id="IPR046373">
    <property type="entry name" value="Acyl-CoA_Oxase/DH_mid-dom_sf"/>
</dbReference>
<dbReference type="InterPro" id="IPR050741">
    <property type="entry name" value="Acyl-CoA_dehydrogenase"/>
</dbReference>
<feature type="domain" description="Acyl-CoA oxidase/dehydrogenase middle" evidence="4">
    <location>
        <begin position="136"/>
        <end position="218"/>
    </location>
</feature>
<reference evidence="7" key="2">
    <citation type="submission" date="2023-02" db="EMBL/GenBank/DDBJ databases">
        <authorList>
            <person name="Huang Y."/>
            <person name="Zhang Y."/>
            <person name="Zhang T."/>
            <person name="Wang J."/>
        </authorList>
    </citation>
    <scope>NUCLEOTIDE SEQUENCE</scope>
    <source>
        <strain evidence="7">KJ-1</strain>
    </source>
</reference>
<evidence type="ECO:0000259" key="6">
    <source>
        <dbReference type="Pfam" id="PF08028"/>
    </source>
</evidence>
<evidence type="ECO:0000313" key="7">
    <source>
        <dbReference type="EMBL" id="WDZ52564.1"/>
    </source>
</evidence>
<evidence type="ECO:0000256" key="1">
    <source>
        <dbReference type="ARBA" id="ARBA00022630"/>
    </source>
</evidence>
<accession>A0AAJ6NLA9</accession>
<dbReference type="GO" id="GO:0050660">
    <property type="term" value="F:flavin adenine dinucleotide binding"/>
    <property type="evidence" value="ECO:0007669"/>
    <property type="project" value="InterPro"/>
</dbReference>
<dbReference type="InterPro" id="IPR006091">
    <property type="entry name" value="Acyl-CoA_Oxase/DH_mid-dom"/>
</dbReference>
<dbReference type="SUPFAM" id="SSF56645">
    <property type="entry name" value="Acyl-CoA dehydrogenase NM domain-like"/>
    <property type="match status" value="1"/>
</dbReference>
<dbReference type="GO" id="GO:0003995">
    <property type="term" value="F:acyl-CoA dehydrogenase activity"/>
    <property type="evidence" value="ECO:0007669"/>
    <property type="project" value="TreeGrafter"/>
</dbReference>
<dbReference type="SUPFAM" id="SSF47203">
    <property type="entry name" value="Acyl-CoA dehydrogenase C-terminal domain-like"/>
    <property type="match status" value="1"/>
</dbReference>
<evidence type="ECO:0000256" key="3">
    <source>
        <dbReference type="ARBA" id="ARBA00049661"/>
    </source>
</evidence>
<organism evidence="7 8">
    <name type="scientific">Acinetobacter vivianii</name>
    <dbReference type="NCBI Taxonomy" id="1776742"/>
    <lineage>
        <taxon>Bacteria</taxon>
        <taxon>Pseudomonadati</taxon>
        <taxon>Pseudomonadota</taxon>
        <taxon>Gammaproteobacteria</taxon>
        <taxon>Moraxellales</taxon>
        <taxon>Moraxellaceae</taxon>
        <taxon>Acinetobacter</taxon>
    </lineage>
</organism>
<dbReference type="GO" id="GO:0016712">
    <property type="term" value="F:oxidoreductase activity, acting on paired donors, with incorporation or reduction of molecular oxygen, reduced flavin or flavoprotein as one donor, and incorporation of one atom of oxygen"/>
    <property type="evidence" value="ECO:0007669"/>
    <property type="project" value="TreeGrafter"/>
</dbReference>
<dbReference type="Pfam" id="PF08028">
    <property type="entry name" value="Acyl-CoA_dh_2"/>
    <property type="match status" value="1"/>
</dbReference>
<feature type="domain" description="Acyl-CoA dehydrogenase/oxidase N-terminal" evidence="5">
    <location>
        <begin position="36"/>
        <end position="124"/>
    </location>
</feature>
<dbReference type="Gene3D" id="1.10.540.10">
    <property type="entry name" value="Acyl-CoA dehydrogenase/oxidase, N-terminal domain"/>
    <property type="match status" value="1"/>
</dbReference>
<comment type="similarity">
    <text evidence="3">Belongs to the HpaH/HsaA monooxygenase family.</text>
</comment>
<dbReference type="GO" id="GO:0033539">
    <property type="term" value="P:fatty acid beta-oxidation using acyl-CoA dehydrogenase"/>
    <property type="evidence" value="ECO:0007669"/>
    <property type="project" value="TreeGrafter"/>
</dbReference>
<sequence length="403" mass="44582">MSSNQSVIQTQVQLISNDQQAINAAYQVADFALEDRNHRDQNRVLPTEQIAQFSQKGLGGIRVPHQYGGAFVSNKTLAHVFRILSKADANVGQIPQNQFGLLNFINITGSDSQKQFIYSEILAGKRIANGGPEKNSRDTKAIQTSLSFENNKYVLNGEKFYSTGTSFADWLAIRALHPEGYTVLVIVDRHAKGVEVINDWNGFGQRTTASGTVKLNNVEVDPALFFDERIIADTPNVRGAYSQLLQVAIDVGIAEAAFDDTLSSIRKARPIIDSGVEKASEEHYTLQEVGKLNILLDAAILLLDDAAEYLDELDQVTEISAEQAARASILVAEAKIYANDAALHISEKLLELGGSRASLSQHNLDQHWRNARVHTLHDPVRWKFHAIGDYYLNGTHPARHAWI</sequence>
<dbReference type="EMBL" id="CP085083">
    <property type="protein sequence ID" value="WDZ52564.1"/>
    <property type="molecule type" value="Genomic_DNA"/>
</dbReference>
<dbReference type="Pfam" id="PF02771">
    <property type="entry name" value="Acyl-CoA_dh_N"/>
    <property type="match status" value="1"/>
</dbReference>
<dbReference type="RefSeq" id="WP_272655905.1">
    <property type="nucleotide sequence ID" value="NZ_CP085083.1"/>
</dbReference>
<protein>
    <submittedName>
        <fullName evidence="7">SfnB family sulfur acquisition oxidoreductase</fullName>
        <ecNumber evidence="7">1.-.-.-</ecNumber>
    </submittedName>
</protein>
<reference evidence="7" key="1">
    <citation type="journal article" date="2022" name="Front Environ Sci">
        <title>Complete genome sequence analysis of a novel alkane-degrading bacterial strain, Acinetobacter vivianii KJ-1, and its diesel degradation ability.</title>
        <authorList>
            <person name="Zhang Y."/>
            <person name="Song F."/>
            <person name="Wang J."/>
            <person name="Zhao Q."/>
            <person name="Zheng L."/>
            <person name="Wang Z."/>
            <person name="Zhang X."/>
            <person name="Gao Y."/>
            <person name="Chen G."/>
            <person name="Huang Y."/>
        </authorList>
    </citation>
    <scope>NUCLEOTIDE SEQUENCE</scope>
    <source>
        <strain evidence="7">KJ-1</strain>
    </source>
</reference>